<proteinExistence type="predicted"/>
<dbReference type="GO" id="GO:0008982">
    <property type="term" value="F:protein-N(PI)-phosphohistidine-sugar phosphotransferase activity"/>
    <property type="evidence" value="ECO:0007669"/>
    <property type="project" value="InterPro"/>
</dbReference>
<dbReference type="RefSeq" id="WP_013456143.1">
    <property type="nucleotide sequence ID" value="NZ_CP005933.1"/>
</dbReference>
<dbReference type="Pfam" id="PF02302">
    <property type="entry name" value="PTS_IIB"/>
    <property type="match status" value="1"/>
</dbReference>
<dbReference type="GeneID" id="31508076"/>
<feature type="domain" description="PTS EIIB type-2" evidence="2">
    <location>
        <begin position="1"/>
        <end position="93"/>
    </location>
</feature>
<name>A0A059Y9C7_MYCBV</name>
<organism evidence="3 4">
    <name type="scientific">Mycoplasmopsis bovis CQ-W70</name>
    <dbReference type="NCBI Taxonomy" id="1316930"/>
    <lineage>
        <taxon>Bacteria</taxon>
        <taxon>Bacillati</taxon>
        <taxon>Mycoplasmatota</taxon>
        <taxon>Mycoplasmoidales</taxon>
        <taxon>Metamycoplasmataceae</taxon>
        <taxon>Mycoplasmopsis</taxon>
    </lineage>
</organism>
<evidence type="ECO:0000313" key="4">
    <source>
        <dbReference type="Proteomes" id="UP000027182"/>
    </source>
</evidence>
<dbReference type="HOGENOM" id="CLU_159248_0_0_14"/>
<accession>A0A059Y9C7</accession>
<dbReference type="PATRIC" id="fig|1316930.3.peg.696"/>
<dbReference type="AlphaFoldDB" id="A0A059Y9C7"/>
<evidence type="ECO:0000259" key="2">
    <source>
        <dbReference type="PROSITE" id="PS51099"/>
    </source>
</evidence>
<dbReference type="PROSITE" id="PS51099">
    <property type="entry name" value="PTS_EIIB_TYPE_2"/>
    <property type="match status" value="1"/>
</dbReference>
<evidence type="ECO:0000313" key="3">
    <source>
        <dbReference type="EMBL" id="AIA34252.1"/>
    </source>
</evidence>
<dbReference type="Gene3D" id="3.40.50.2300">
    <property type="match status" value="1"/>
</dbReference>
<dbReference type="SUPFAM" id="SSF52794">
    <property type="entry name" value="PTS system IIB component-like"/>
    <property type="match status" value="1"/>
</dbReference>
<dbReference type="InterPro" id="IPR036095">
    <property type="entry name" value="PTS_EIIB-like_sf"/>
</dbReference>
<dbReference type="KEGG" id="mbq:K668_03410"/>
<dbReference type="InterPro" id="IPR013011">
    <property type="entry name" value="PTS_EIIB_2"/>
</dbReference>
<reference evidence="3 4" key="1">
    <citation type="submission" date="2013-04" db="EMBL/GenBank/DDBJ databases">
        <authorList>
            <person name="Lin L."/>
            <person name="Zeng Z."/>
            <person name="Xie J."/>
            <person name="Luo L."/>
            <person name="Yang Z."/>
            <person name="Liang W."/>
            <person name="Lin H."/>
            <person name="Dong C."/>
            <person name="Sun Y."/>
        </authorList>
    </citation>
    <scope>NUCLEOTIDE SEQUENCE [LARGE SCALE GENOMIC DNA]</scope>
    <source>
        <strain evidence="3 4">CQ-W70</strain>
    </source>
</reference>
<dbReference type="Proteomes" id="UP000027182">
    <property type="component" value="Chromosome"/>
</dbReference>
<dbReference type="CDD" id="cd05563">
    <property type="entry name" value="PTS_IIB_ascorbate"/>
    <property type="match status" value="1"/>
</dbReference>
<protein>
    <submittedName>
        <fullName evidence="3">PTS system ascorbate-specific IIB component</fullName>
    </submittedName>
</protein>
<sequence>MKVLCLCGSGMGTSMIIKLKTEQAMRELGIQGTVEALGLGMGKSVANNFDVILCTNNFVSEVSNSKASVHGLKNVMDINEIKAAFQEALAKGIK</sequence>
<evidence type="ECO:0000256" key="1">
    <source>
        <dbReference type="ARBA" id="ARBA00022679"/>
    </source>
</evidence>
<gene>
    <name evidence="3" type="ORF">K668_03410</name>
</gene>
<dbReference type="GO" id="GO:0009401">
    <property type="term" value="P:phosphoenolpyruvate-dependent sugar phosphotransferase system"/>
    <property type="evidence" value="ECO:0007669"/>
    <property type="project" value="InterPro"/>
</dbReference>
<dbReference type="InterPro" id="IPR003501">
    <property type="entry name" value="PTS_EIIB_2/3"/>
</dbReference>
<dbReference type="EMBL" id="CP005933">
    <property type="protein sequence ID" value="AIA34252.1"/>
    <property type="molecule type" value="Genomic_DNA"/>
</dbReference>
<keyword evidence="1" id="KW-0808">Transferase</keyword>